<feature type="domain" description="D-isomer specific 2-hydroxyacid dehydrogenase catalytic" evidence="5">
    <location>
        <begin position="11"/>
        <end position="303"/>
    </location>
</feature>
<keyword evidence="2 4" id="KW-0560">Oxidoreductase</keyword>
<name>A0AAP3CMX1_BACVA</name>
<protein>
    <submittedName>
        <fullName evidence="7">2-hydroxyacid dehydrogenase</fullName>
    </submittedName>
</protein>
<dbReference type="GO" id="GO:0006564">
    <property type="term" value="P:L-serine biosynthetic process"/>
    <property type="evidence" value="ECO:0007669"/>
    <property type="project" value="UniProtKB-ARBA"/>
</dbReference>
<dbReference type="InterPro" id="IPR006140">
    <property type="entry name" value="D-isomer_DH_NAD-bd"/>
</dbReference>
<keyword evidence="3" id="KW-0520">NAD</keyword>
<accession>A0AAP3CMX1</accession>
<dbReference type="Pfam" id="PF02826">
    <property type="entry name" value="2-Hacid_dh_C"/>
    <property type="match status" value="1"/>
</dbReference>
<evidence type="ECO:0000313" key="8">
    <source>
        <dbReference type="Proteomes" id="UP001067121"/>
    </source>
</evidence>
<proteinExistence type="inferred from homology"/>
<feature type="domain" description="D-isomer specific 2-hydroxyacid dehydrogenase NAD-binding" evidence="6">
    <location>
        <begin position="121"/>
        <end position="299"/>
    </location>
</feature>
<dbReference type="PANTHER" id="PTHR42789">
    <property type="entry name" value="D-ISOMER SPECIFIC 2-HYDROXYACID DEHYDROGENASE FAMILY PROTEIN (AFU_ORTHOLOGUE AFUA_6G10090)"/>
    <property type="match status" value="1"/>
</dbReference>
<dbReference type="FunFam" id="3.40.50.720:FF:000041">
    <property type="entry name" value="D-3-phosphoglycerate dehydrogenase"/>
    <property type="match status" value="1"/>
</dbReference>
<dbReference type="Proteomes" id="UP001067121">
    <property type="component" value="Unassembled WGS sequence"/>
</dbReference>
<dbReference type="GO" id="GO:0051287">
    <property type="term" value="F:NAD binding"/>
    <property type="evidence" value="ECO:0007669"/>
    <property type="project" value="InterPro"/>
</dbReference>
<evidence type="ECO:0000256" key="3">
    <source>
        <dbReference type="ARBA" id="ARBA00023027"/>
    </source>
</evidence>
<comment type="similarity">
    <text evidence="1 4">Belongs to the D-isomer specific 2-hydroxyacid dehydrogenase family.</text>
</comment>
<organism evidence="7 8">
    <name type="scientific">Bacillus vallismortis</name>
    <dbReference type="NCBI Taxonomy" id="72361"/>
    <lineage>
        <taxon>Bacteria</taxon>
        <taxon>Bacillati</taxon>
        <taxon>Bacillota</taxon>
        <taxon>Bacilli</taxon>
        <taxon>Bacillales</taxon>
        <taxon>Bacillaceae</taxon>
        <taxon>Bacillus</taxon>
    </lineage>
</organism>
<dbReference type="PANTHER" id="PTHR42789:SF1">
    <property type="entry name" value="D-ISOMER SPECIFIC 2-HYDROXYACID DEHYDROGENASE FAMILY PROTEIN (AFU_ORTHOLOGUE AFUA_6G10090)"/>
    <property type="match status" value="1"/>
</dbReference>
<dbReference type="CDD" id="cd12171">
    <property type="entry name" value="2-Hacid_dh_10"/>
    <property type="match status" value="1"/>
</dbReference>
<dbReference type="GO" id="GO:0047545">
    <property type="term" value="F:(S)-2-hydroxyglutarate dehydrogenase activity"/>
    <property type="evidence" value="ECO:0007669"/>
    <property type="project" value="UniProtKB-ARBA"/>
</dbReference>
<dbReference type="AlphaFoldDB" id="A0AAP3CMX1"/>
<dbReference type="InterPro" id="IPR036291">
    <property type="entry name" value="NAD(P)-bd_dom_sf"/>
</dbReference>
<evidence type="ECO:0000256" key="4">
    <source>
        <dbReference type="RuleBase" id="RU003719"/>
    </source>
</evidence>
<dbReference type="PROSITE" id="PS00670">
    <property type="entry name" value="D_2_HYDROXYACID_DH_2"/>
    <property type="match status" value="1"/>
</dbReference>
<evidence type="ECO:0000256" key="1">
    <source>
        <dbReference type="ARBA" id="ARBA00005854"/>
    </source>
</evidence>
<gene>
    <name evidence="7" type="ORF">MOC71_21295</name>
</gene>
<evidence type="ECO:0000256" key="2">
    <source>
        <dbReference type="ARBA" id="ARBA00023002"/>
    </source>
</evidence>
<dbReference type="InterPro" id="IPR050857">
    <property type="entry name" value="D-2-hydroxyacid_DH"/>
</dbReference>
<dbReference type="RefSeq" id="WP_268545018.1">
    <property type="nucleotide sequence ID" value="NZ_JALAOH010000136.1"/>
</dbReference>
<comment type="caution">
    <text evidence="7">The sequence shown here is derived from an EMBL/GenBank/DDBJ whole genome shotgun (WGS) entry which is preliminary data.</text>
</comment>
<dbReference type="GO" id="GO:0004617">
    <property type="term" value="F:phosphoglycerate dehydrogenase activity"/>
    <property type="evidence" value="ECO:0007669"/>
    <property type="project" value="UniProtKB-ARBA"/>
</dbReference>
<dbReference type="InterPro" id="IPR029753">
    <property type="entry name" value="D-isomer_DH_CS"/>
</dbReference>
<evidence type="ECO:0000313" key="7">
    <source>
        <dbReference type="EMBL" id="MCY8319181.1"/>
    </source>
</evidence>
<dbReference type="Pfam" id="PF00389">
    <property type="entry name" value="2-Hacid_dh"/>
    <property type="match status" value="1"/>
</dbReference>
<sequence>MMKRMFCTMTVLVTAPYNKEGRKELENLFGSVAYHSWKEQGRAYREDELIQLLKETHAIGLITELDHVSESVFASVPELSFVGVCRGMPSNVDVAAASKKGIPVFYTPGRNAQAVAEMFIGNVISFLRHTSASNQWLKDGKWDSDYLQAYVKFKGNELTGKTVGMVGFGAVGQRIAKLLTAFDCKIKYYDPYVQDDHPHYENVSLKTVFSDSDIVSVHLPRTEETVGLIDRTYFDLMKESAIFINTSRAVVVNREDLLSALKEHNIRGAILDVFYHEPPEESDYEFISLPNVLATPHLAGATFEVEDHHVTILNDALKKWQAEKTLHLPTLYNKDVLKTEGKERRLTD</sequence>
<dbReference type="EMBL" id="JALAOH010000136">
    <property type="protein sequence ID" value="MCY8319181.1"/>
    <property type="molecule type" value="Genomic_DNA"/>
</dbReference>
<reference evidence="7" key="1">
    <citation type="submission" date="2022-02" db="EMBL/GenBank/DDBJ databases">
        <title>Crop Bioprotection Bacillus Genome Sequencing.</title>
        <authorList>
            <person name="Dunlap C."/>
        </authorList>
    </citation>
    <scope>NUCLEOTIDE SEQUENCE</scope>
    <source>
        <strain evidence="7">98-1</strain>
    </source>
</reference>
<dbReference type="SUPFAM" id="SSF51735">
    <property type="entry name" value="NAD(P)-binding Rossmann-fold domains"/>
    <property type="match status" value="1"/>
</dbReference>
<dbReference type="InterPro" id="IPR006139">
    <property type="entry name" value="D-isomer_2_OHA_DH_cat_dom"/>
</dbReference>
<evidence type="ECO:0000259" key="5">
    <source>
        <dbReference type="Pfam" id="PF00389"/>
    </source>
</evidence>
<dbReference type="Gene3D" id="3.40.50.720">
    <property type="entry name" value="NAD(P)-binding Rossmann-like Domain"/>
    <property type="match status" value="2"/>
</dbReference>
<dbReference type="SUPFAM" id="SSF52283">
    <property type="entry name" value="Formate/glycerate dehydrogenase catalytic domain-like"/>
    <property type="match status" value="1"/>
</dbReference>
<evidence type="ECO:0000259" key="6">
    <source>
        <dbReference type="Pfam" id="PF02826"/>
    </source>
</evidence>